<keyword evidence="2" id="KW-0472">Membrane</keyword>
<dbReference type="Proteomes" id="UP000193411">
    <property type="component" value="Unassembled WGS sequence"/>
</dbReference>
<dbReference type="AlphaFoldDB" id="A0A1Y2HVA0"/>
<protein>
    <submittedName>
        <fullName evidence="3">Uncharacterized protein</fullName>
    </submittedName>
</protein>
<organism evidence="3 4">
    <name type="scientific">Catenaria anguillulae PL171</name>
    <dbReference type="NCBI Taxonomy" id="765915"/>
    <lineage>
        <taxon>Eukaryota</taxon>
        <taxon>Fungi</taxon>
        <taxon>Fungi incertae sedis</taxon>
        <taxon>Blastocladiomycota</taxon>
        <taxon>Blastocladiomycetes</taxon>
        <taxon>Blastocladiales</taxon>
        <taxon>Catenariaceae</taxon>
        <taxon>Catenaria</taxon>
    </lineage>
</organism>
<keyword evidence="4" id="KW-1185">Reference proteome</keyword>
<feature type="non-terminal residue" evidence="3">
    <location>
        <position position="1"/>
    </location>
</feature>
<feature type="transmembrane region" description="Helical" evidence="2">
    <location>
        <begin position="40"/>
        <end position="61"/>
    </location>
</feature>
<evidence type="ECO:0000313" key="4">
    <source>
        <dbReference type="Proteomes" id="UP000193411"/>
    </source>
</evidence>
<dbReference type="CDD" id="cd12087">
    <property type="entry name" value="TM_EGFR-like"/>
    <property type="match status" value="1"/>
</dbReference>
<gene>
    <name evidence="3" type="ORF">BCR44DRAFT_50720</name>
</gene>
<evidence type="ECO:0000256" key="1">
    <source>
        <dbReference type="SAM" id="MobiDB-lite"/>
    </source>
</evidence>
<reference evidence="3 4" key="1">
    <citation type="submission" date="2016-07" db="EMBL/GenBank/DDBJ databases">
        <title>Pervasive Adenine N6-methylation of Active Genes in Fungi.</title>
        <authorList>
            <consortium name="DOE Joint Genome Institute"/>
            <person name="Mondo S.J."/>
            <person name="Dannebaum R.O."/>
            <person name="Kuo R.C."/>
            <person name="Labutti K."/>
            <person name="Haridas S."/>
            <person name="Kuo A."/>
            <person name="Salamov A."/>
            <person name="Ahrendt S.R."/>
            <person name="Lipzen A."/>
            <person name="Sullivan W."/>
            <person name="Andreopoulos W.B."/>
            <person name="Clum A."/>
            <person name="Lindquist E."/>
            <person name="Daum C."/>
            <person name="Ramamoorthy G.K."/>
            <person name="Gryganskyi A."/>
            <person name="Culley D."/>
            <person name="Magnuson J.K."/>
            <person name="James T.Y."/>
            <person name="O'Malley M.A."/>
            <person name="Stajich J.E."/>
            <person name="Spatafora J.W."/>
            <person name="Visel A."/>
            <person name="Grigoriev I.V."/>
        </authorList>
    </citation>
    <scope>NUCLEOTIDE SEQUENCE [LARGE SCALE GENOMIC DNA]</scope>
    <source>
        <strain evidence="3 4">PL171</strain>
    </source>
</reference>
<feature type="compositionally biased region" description="Polar residues" evidence="1">
    <location>
        <begin position="66"/>
        <end position="77"/>
    </location>
</feature>
<dbReference type="EMBL" id="MCFL01000008">
    <property type="protein sequence ID" value="ORZ38538.1"/>
    <property type="molecule type" value="Genomic_DNA"/>
</dbReference>
<accession>A0A1Y2HVA0</accession>
<feature type="region of interest" description="Disordered" evidence="1">
    <location>
        <begin position="1"/>
        <end position="32"/>
    </location>
</feature>
<proteinExistence type="predicted"/>
<sequence length="161" mass="16412">QCPPSASGANAADTSPPAPAAPEDKGSPTAAAADKGFPTAAALGGVGVILVALIVLGVALYRRRQASTSGKQPQSVEMGTAETDPAPSLLGAGSDGLRPMTPFTAVPVQVGGQDQFKDLWSSPTPTEFPPPLPALMVDDGKQVEQILANIERERTASPRFP</sequence>
<keyword evidence="2" id="KW-1133">Transmembrane helix</keyword>
<keyword evidence="2" id="KW-0812">Transmembrane</keyword>
<evidence type="ECO:0000256" key="2">
    <source>
        <dbReference type="SAM" id="Phobius"/>
    </source>
</evidence>
<evidence type="ECO:0000313" key="3">
    <source>
        <dbReference type="EMBL" id="ORZ38538.1"/>
    </source>
</evidence>
<feature type="region of interest" description="Disordered" evidence="1">
    <location>
        <begin position="65"/>
        <end position="104"/>
    </location>
</feature>
<name>A0A1Y2HVA0_9FUNG</name>
<comment type="caution">
    <text evidence="3">The sequence shown here is derived from an EMBL/GenBank/DDBJ whole genome shotgun (WGS) entry which is preliminary data.</text>
</comment>